<proteinExistence type="predicted"/>
<dbReference type="SUPFAM" id="SSF55486">
    <property type="entry name" value="Metalloproteases ('zincins'), catalytic domain"/>
    <property type="match status" value="1"/>
</dbReference>
<protein>
    <submittedName>
        <fullName evidence="1">NF038122 family metalloprotease</fullName>
    </submittedName>
</protein>
<dbReference type="GO" id="GO:0008237">
    <property type="term" value="F:metallopeptidase activity"/>
    <property type="evidence" value="ECO:0007669"/>
    <property type="project" value="UniProtKB-KW"/>
</dbReference>
<accession>A0A928VTH1</accession>
<dbReference type="EMBL" id="JADEXQ010000190">
    <property type="protein sequence ID" value="MBE9033402.1"/>
    <property type="molecule type" value="Genomic_DNA"/>
</dbReference>
<keyword evidence="2" id="KW-1185">Reference proteome</keyword>
<evidence type="ECO:0000313" key="1">
    <source>
        <dbReference type="EMBL" id="MBE9033402.1"/>
    </source>
</evidence>
<comment type="caution">
    <text evidence="1">The sequence shown here is derived from an EMBL/GenBank/DDBJ whole genome shotgun (WGS) entry which is preliminary data.</text>
</comment>
<gene>
    <name evidence="1" type="ORF">IQ266_27075</name>
</gene>
<keyword evidence="1" id="KW-0645">Protease</keyword>
<dbReference type="AlphaFoldDB" id="A0A928VTH1"/>
<organism evidence="1 2">
    <name type="scientific">Romeriopsis navalis LEGE 11480</name>
    <dbReference type="NCBI Taxonomy" id="2777977"/>
    <lineage>
        <taxon>Bacteria</taxon>
        <taxon>Bacillati</taxon>
        <taxon>Cyanobacteriota</taxon>
        <taxon>Cyanophyceae</taxon>
        <taxon>Leptolyngbyales</taxon>
        <taxon>Leptolyngbyaceae</taxon>
        <taxon>Romeriopsis</taxon>
        <taxon>Romeriopsis navalis</taxon>
    </lineage>
</organism>
<dbReference type="RefSeq" id="WP_264328207.1">
    <property type="nucleotide sequence ID" value="NZ_JADEXQ010000190.1"/>
</dbReference>
<keyword evidence="1" id="KW-0378">Hydrolase</keyword>
<evidence type="ECO:0000313" key="2">
    <source>
        <dbReference type="Proteomes" id="UP000625316"/>
    </source>
</evidence>
<name>A0A928VTH1_9CYAN</name>
<dbReference type="InterPro" id="IPR024079">
    <property type="entry name" value="MetalloPept_cat_dom_sf"/>
</dbReference>
<dbReference type="Proteomes" id="UP000625316">
    <property type="component" value="Unassembled WGS sequence"/>
</dbReference>
<reference evidence="1" key="1">
    <citation type="submission" date="2020-10" db="EMBL/GenBank/DDBJ databases">
        <authorList>
            <person name="Castelo-Branco R."/>
            <person name="Eusebio N."/>
            <person name="Adriana R."/>
            <person name="Vieira A."/>
            <person name="Brugerolle De Fraissinette N."/>
            <person name="Rezende De Castro R."/>
            <person name="Schneider M.P."/>
            <person name="Vasconcelos V."/>
            <person name="Leao P.N."/>
        </authorList>
    </citation>
    <scope>NUCLEOTIDE SEQUENCE</scope>
    <source>
        <strain evidence="1">LEGE 11480</strain>
    </source>
</reference>
<keyword evidence="1" id="KW-0482">Metalloprotease</keyword>
<dbReference type="NCBIfam" id="NF038122">
    <property type="entry name" value="metallo_LGF"/>
    <property type="match status" value="1"/>
</dbReference>
<dbReference type="Gene3D" id="3.40.390.10">
    <property type="entry name" value="Collagenase (Catalytic Domain)"/>
    <property type="match status" value="1"/>
</dbReference>
<sequence length="534" mass="58317">MSTQFKFTFDPGTNLNQMIGMEIAGHIWSQYLQDDITINIHVGSSSQLPTSVIGGALPAMKTGVAYSDFRQALSDDRISADDFSAVASLSSSSSQTVAFDWMDANAVDAEGVYLTTKDQAKVTREISELKLTNANAKALGLNTNGSNLDGYILMSSTAPWSYDFTRSQPVAANQLDYLSTAIHEVGHVIGFTSGIDDPGWLNVYSAFYGGNMDYYGEVISQRANQAMPLDFFRYNWERSTGNPDLSFGWYGGAKYLSLDGGVSGVATFSHGVDQGSGGDGEQASHWYGNEYNRGIMQPVLSLGERKEIDWRDTRAFDAIGWDMVNTGGATELNLTELMSQAKQSLAGRVGQTVTWLNNHHTNAANALSADRSADVESMVINSQVYEWGTGGDQFWQAYEWGFSGDPFWQRLVNLFAQRSLFSKVELPGGNSEPNSNKIISDNGLEIEWNVSIINTGNSSSNVMPAVESDFLNGDVVNVKTVDVKLAGAQDSTEKFELSTPKNWSLGIMEQPSDIERLTVQNISQVNQENVQSSV</sequence>